<gene>
    <name evidence="2" type="ORF">GPECTOR_1g129</name>
</gene>
<protein>
    <submittedName>
        <fullName evidence="2">Uncharacterized protein</fullName>
    </submittedName>
</protein>
<proteinExistence type="predicted"/>
<organism evidence="2 3">
    <name type="scientific">Gonium pectorale</name>
    <name type="common">Green alga</name>
    <dbReference type="NCBI Taxonomy" id="33097"/>
    <lineage>
        <taxon>Eukaryota</taxon>
        <taxon>Viridiplantae</taxon>
        <taxon>Chlorophyta</taxon>
        <taxon>core chlorophytes</taxon>
        <taxon>Chlorophyceae</taxon>
        <taxon>CS clade</taxon>
        <taxon>Chlamydomonadales</taxon>
        <taxon>Volvocaceae</taxon>
        <taxon>Gonium</taxon>
    </lineage>
</organism>
<evidence type="ECO:0000313" key="3">
    <source>
        <dbReference type="Proteomes" id="UP000075714"/>
    </source>
</evidence>
<keyword evidence="3" id="KW-1185">Reference proteome</keyword>
<dbReference type="AlphaFoldDB" id="A0A150H221"/>
<feature type="compositionally biased region" description="Low complexity" evidence="1">
    <location>
        <begin position="27"/>
        <end position="41"/>
    </location>
</feature>
<evidence type="ECO:0000313" key="2">
    <source>
        <dbReference type="EMBL" id="KXZ56151.1"/>
    </source>
</evidence>
<dbReference type="EMBL" id="LSYV01000002">
    <property type="protein sequence ID" value="KXZ56151.1"/>
    <property type="molecule type" value="Genomic_DNA"/>
</dbReference>
<accession>A0A150H221</accession>
<comment type="caution">
    <text evidence="2">The sequence shown here is derived from an EMBL/GenBank/DDBJ whole genome shotgun (WGS) entry which is preliminary data.</text>
</comment>
<dbReference type="Proteomes" id="UP000075714">
    <property type="component" value="Unassembled WGS sequence"/>
</dbReference>
<feature type="region of interest" description="Disordered" evidence="1">
    <location>
        <begin position="15"/>
        <end position="62"/>
    </location>
</feature>
<reference evidence="3" key="1">
    <citation type="journal article" date="2016" name="Nat. Commun.">
        <title>The Gonium pectorale genome demonstrates co-option of cell cycle regulation during the evolution of multicellularity.</title>
        <authorList>
            <person name="Hanschen E.R."/>
            <person name="Marriage T.N."/>
            <person name="Ferris P.J."/>
            <person name="Hamaji T."/>
            <person name="Toyoda A."/>
            <person name="Fujiyama A."/>
            <person name="Neme R."/>
            <person name="Noguchi H."/>
            <person name="Minakuchi Y."/>
            <person name="Suzuki M."/>
            <person name="Kawai-Toyooka H."/>
            <person name="Smith D.R."/>
            <person name="Sparks H."/>
            <person name="Anderson J."/>
            <person name="Bakaric R."/>
            <person name="Luria V."/>
            <person name="Karger A."/>
            <person name="Kirschner M.W."/>
            <person name="Durand P.M."/>
            <person name="Michod R.E."/>
            <person name="Nozaki H."/>
            <person name="Olson B.J."/>
        </authorList>
    </citation>
    <scope>NUCLEOTIDE SEQUENCE [LARGE SCALE GENOMIC DNA]</scope>
    <source>
        <strain evidence="3">NIES-2863</strain>
    </source>
</reference>
<evidence type="ECO:0000256" key="1">
    <source>
        <dbReference type="SAM" id="MobiDB-lite"/>
    </source>
</evidence>
<name>A0A150H221_GONPE</name>
<sequence>MLGEQEVEALLAIGDGRDKAAIKETNQQGEEQPEAQLPAAERGPSPKELLTEMTRRTLPPPL</sequence>